<gene>
    <name evidence="2" type="ORF">TCLT_LOCUS985</name>
</gene>
<dbReference type="EMBL" id="UYYF01000098">
    <property type="protein sequence ID" value="VDM96182.1"/>
    <property type="molecule type" value="Genomic_DNA"/>
</dbReference>
<evidence type="ECO:0000256" key="1">
    <source>
        <dbReference type="SAM" id="MobiDB-lite"/>
    </source>
</evidence>
<evidence type="ECO:0000313" key="2">
    <source>
        <dbReference type="EMBL" id="VDM96182.1"/>
    </source>
</evidence>
<accession>A0A0N5CLJ7</accession>
<dbReference type="AlphaFoldDB" id="A0A0N5CLJ7"/>
<organism evidence="4">
    <name type="scientific">Thelazia callipaeda</name>
    <name type="common">Oriental eyeworm</name>
    <name type="synonym">Parasitic nematode</name>
    <dbReference type="NCBI Taxonomy" id="103827"/>
    <lineage>
        <taxon>Eukaryota</taxon>
        <taxon>Metazoa</taxon>
        <taxon>Ecdysozoa</taxon>
        <taxon>Nematoda</taxon>
        <taxon>Chromadorea</taxon>
        <taxon>Rhabditida</taxon>
        <taxon>Spirurina</taxon>
        <taxon>Spiruromorpha</taxon>
        <taxon>Thelazioidea</taxon>
        <taxon>Thelaziidae</taxon>
        <taxon>Thelazia</taxon>
    </lineage>
</organism>
<dbReference type="Proteomes" id="UP000276776">
    <property type="component" value="Unassembled WGS sequence"/>
</dbReference>
<feature type="region of interest" description="Disordered" evidence="1">
    <location>
        <begin position="80"/>
        <end position="113"/>
    </location>
</feature>
<feature type="region of interest" description="Disordered" evidence="1">
    <location>
        <begin position="33"/>
        <end position="56"/>
    </location>
</feature>
<keyword evidence="3" id="KW-1185">Reference proteome</keyword>
<dbReference type="OrthoDB" id="5866282at2759"/>
<proteinExistence type="predicted"/>
<name>A0A0N5CLJ7_THECL</name>
<dbReference type="WBParaSite" id="TCLT_0000098401-mRNA-1">
    <property type="protein sequence ID" value="TCLT_0000098401-mRNA-1"/>
    <property type="gene ID" value="TCLT_0000098401"/>
</dbReference>
<reference evidence="4" key="1">
    <citation type="submission" date="2017-02" db="UniProtKB">
        <authorList>
            <consortium name="WormBaseParasite"/>
        </authorList>
    </citation>
    <scope>IDENTIFICATION</scope>
</reference>
<dbReference type="OMA" id="FHTNENE"/>
<evidence type="ECO:0000313" key="3">
    <source>
        <dbReference type="Proteomes" id="UP000276776"/>
    </source>
</evidence>
<reference evidence="2 3" key="2">
    <citation type="submission" date="2018-11" db="EMBL/GenBank/DDBJ databases">
        <authorList>
            <consortium name="Pathogen Informatics"/>
        </authorList>
    </citation>
    <scope>NUCLEOTIDE SEQUENCE [LARGE SCALE GENOMIC DNA]</scope>
</reference>
<protein>
    <submittedName>
        <fullName evidence="2 4">Uncharacterized protein</fullName>
    </submittedName>
</protein>
<evidence type="ECO:0000313" key="4">
    <source>
        <dbReference type="WBParaSite" id="TCLT_0000098401-mRNA-1"/>
    </source>
</evidence>
<feature type="compositionally biased region" description="Basic residues" evidence="1">
    <location>
        <begin position="96"/>
        <end position="107"/>
    </location>
</feature>
<feature type="compositionally biased region" description="Polar residues" evidence="1">
    <location>
        <begin position="47"/>
        <end position="56"/>
    </location>
</feature>
<sequence>MDLKAKIAAIDVEIFQLRKRRNAYLAKMQLMEEHVNTNRSKKKSSDETNSSDESFSTTELFEMSLSSVSSSILGSQISFHTNENESECDDNLEKGHHSRMRHKKDKKSRAEEV</sequence>